<comment type="caution">
    <text evidence="1">The sequence shown here is derived from an EMBL/GenBank/DDBJ whole genome shotgun (WGS) entry which is preliminary data.</text>
</comment>
<dbReference type="InterPro" id="IPR017517">
    <property type="entry name" value="Maleyloyr_isom"/>
</dbReference>
<dbReference type="AlphaFoldDB" id="A0A101JDL1"/>
<dbReference type="OrthoDB" id="3268903at2"/>
<dbReference type="EMBL" id="LLZH01000318">
    <property type="protein sequence ID" value="KUL24874.1"/>
    <property type="molecule type" value="Genomic_DNA"/>
</dbReference>
<dbReference type="NCBIfam" id="TIGR03083">
    <property type="entry name" value="maleylpyruvate isomerase family mycothiol-dependent enzyme"/>
    <property type="match status" value="1"/>
</dbReference>
<accession>A0A101JDL1</accession>
<proteinExistence type="predicted"/>
<dbReference type="InterPro" id="IPR034660">
    <property type="entry name" value="DinB/YfiT-like"/>
</dbReference>
<organism evidence="1 2">
    <name type="scientific">Actinoplanes awajinensis subsp. mycoplanecinus</name>
    <dbReference type="NCBI Taxonomy" id="135947"/>
    <lineage>
        <taxon>Bacteria</taxon>
        <taxon>Bacillati</taxon>
        <taxon>Actinomycetota</taxon>
        <taxon>Actinomycetes</taxon>
        <taxon>Micromonosporales</taxon>
        <taxon>Micromonosporaceae</taxon>
        <taxon>Actinoplanes</taxon>
    </lineage>
</organism>
<reference evidence="1 2" key="1">
    <citation type="submission" date="2015-10" db="EMBL/GenBank/DDBJ databases">
        <authorList>
            <person name="Gilbert D.G."/>
        </authorList>
    </citation>
    <scope>NUCLEOTIDE SEQUENCE [LARGE SCALE GENOMIC DNA]</scope>
    <source>
        <strain evidence="1 2">NRRL B-16712</strain>
    </source>
</reference>
<dbReference type="NCBIfam" id="TIGR03085">
    <property type="entry name" value="TIGR03085 family metal-binding protein"/>
    <property type="match status" value="1"/>
</dbReference>
<dbReference type="SUPFAM" id="SSF109854">
    <property type="entry name" value="DinB/YfiT-like putative metalloenzymes"/>
    <property type="match status" value="1"/>
</dbReference>
<dbReference type="InterPro" id="IPR017519">
    <property type="entry name" value="CHP03085"/>
</dbReference>
<sequence>MNDYARRERQLLADLLLHVGPDVPTLCAGWTTRDLAAHLVIRDRRPDASAGTLIPALAAYGEKIRLARAALPYPQLIDEVRTPPVWSPVSNPLMDGLANTLEFFIHHEDVRRAAPQWEPRVLAAGQQAALWRSAKLTSRLALRKAGVPAEVIATGFPPVRTAPAPVVRITGDVGELALFFSGRQQVAQVQIEGDPAVAERLRGAKLGF</sequence>
<evidence type="ECO:0008006" key="3">
    <source>
        <dbReference type="Google" id="ProtNLM"/>
    </source>
</evidence>
<evidence type="ECO:0000313" key="1">
    <source>
        <dbReference type="EMBL" id="KUL24874.1"/>
    </source>
</evidence>
<protein>
    <recommendedName>
        <fullName evidence="3">Mycothiol-dependent maleylpyruvate isomerase metal-binding domain-containing protein</fullName>
    </recommendedName>
</protein>
<gene>
    <name evidence="1" type="ORF">ADL15_42040</name>
</gene>
<dbReference type="RefSeq" id="WP_067704380.1">
    <property type="nucleotide sequence ID" value="NZ_LLZH01000318.1"/>
</dbReference>
<keyword evidence="2" id="KW-1185">Reference proteome</keyword>
<evidence type="ECO:0000313" key="2">
    <source>
        <dbReference type="Proteomes" id="UP000053244"/>
    </source>
</evidence>
<name>A0A101JDL1_9ACTN</name>
<dbReference type="Proteomes" id="UP000053244">
    <property type="component" value="Unassembled WGS sequence"/>
</dbReference>